<dbReference type="Proteomes" id="UP000678276">
    <property type="component" value="Unassembled WGS sequence"/>
</dbReference>
<feature type="region of interest" description="Disordered" evidence="1">
    <location>
        <begin position="36"/>
        <end position="185"/>
    </location>
</feature>
<feature type="compositionally biased region" description="Low complexity" evidence="1">
    <location>
        <begin position="46"/>
        <end position="68"/>
    </location>
</feature>
<organism evidence="2 3">
    <name type="scientific">Jiella mangrovi</name>
    <dbReference type="NCBI Taxonomy" id="2821407"/>
    <lineage>
        <taxon>Bacteria</taxon>
        <taxon>Pseudomonadati</taxon>
        <taxon>Pseudomonadota</taxon>
        <taxon>Alphaproteobacteria</taxon>
        <taxon>Hyphomicrobiales</taxon>
        <taxon>Aurantimonadaceae</taxon>
        <taxon>Jiella</taxon>
    </lineage>
</organism>
<dbReference type="EMBL" id="JAGJCF010000001">
    <property type="protein sequence ID" value="MBP0614349.1"/>
    <property type="molecule type" value="Genomic_DNA"/>
</dbReference>
<evidence type="ECO:0008006" key="4">
    <source>
        <dbReference type="Google" id="ProtNLM"/>
    </source>
</evidence>
<comment type="caution">
    <text evidence="2">The sequence shown here is derived from an EMBL/GenBank/DDBJ whole genome shotgun (WGS) entry which is preliminary data.</text>
</comment>
<dbReference type="RefSeq" id="WP_209592759.1">
    <property type="nucleotide sequence ID" value="NZ_JAGJCF010000001.1"/>
</dbReference>
<feature type="compositionally biased region" description="Low complexity" evidence="1">
    <location>
        <begin position="138"/>
        <end position="148"/>
    </location>
</feature>
<dbReference type="PROSITE" id="PS51257">
    <property type="entry name" value="PROKAR_LIPOPROTEIN"/>
    <property type="match status" value="1"/>
</dbReference>
<evidence type="ECO:0000256" key="1">
    <source>
        <dbReference type="SAM" id="MobiDB-lite"/>
    </source>
</evidence>
<evidence type="ECO:0000313" key="3">
    <source>
        <dbReference type="Proteomes" id="UP000678276"/>
    </source>
</evidence>
<feature type="compositionally biased region" description="Low complexity" evidence="1">
    <location>
        <begin position="160"/>
        <end position="176"/>
    </location>
</feature>
<sequence>MARNKLASRIIQCGPIMAAGLGAVLSGCTGSDMSIAMGPNGPVPPENVGSISTLGAPPASASALGASVPLPPSPAGTISAAPLPPSSPIAESPLAPPSSQSASAGSSGRLQWSVGPQPVGHERPAPRLPQQTEVAALPQAEAEPATYEPAPPSAPRQEEASLQPAVAQPPLQPASSGAPEQPASVAGRTEVQFLPVVGAPQREAELLARALSEESASAGVAIRPASGPVAPLRLKGYFSAFEDGNETVLVYVWDVLDKNDQRIRRIQGQEKVAGTASDPWSKIDIETMRKVASTTMREAAGLGATVG</sequence>
<name>A0ABS4BC70_9HYPH</name>
<feature type="compositionally biased region" description="Low complexity" evidence="1">
    <location>
        <begin position="88"/>
        <end position="107"/>
    </location>
</feature>
<gene>
    <name evidence="2" type="ORF">J6595_01940</name>
</gene>
<reference evidence="2 3" key="1">
    <citation type="submission" date="2021-04" db="EMBL/GenBank/DDBJ databases">
        <title>Whole genome sequence of Jiella sp. KSK16Y-1.</title>
        <authorList>
            <person name="Tuo L."/>
        </authorList>
    </citation>
    <scope>NUCLEOTIDE SEQUENCE [LARGE SCALE GENOMIC DNA]</scope>
    <source>
        <strain evidence="2 3">KSK16Y-1</strain>
    </source>
</reference>
<accession>A0ABS4BC70</accession>
<protein>
    <recommendedName>
        <fullName evidence="4">Lipoprotein</fullName>
    </recommendedName>
</protein>
<evidence type="ECO:0000313" key="2">
    <source>
        <dbReference type="EMBL" id="MBP0614349.1"/>
    </source>
</evidence>
<keyword evidence="3" id="KW-1185">Reference proteome</keyword>
<proteinExistence type="predicted"/>